<dbReference type="PANTHER" id="PTHR42723">
    <property type="entry name" value="CHLOROPHYLL SYNTHASE"/>
    <property type="match status" value="1"/>
</dbReference>
<keyword evidence="4 5" id="KW-0472">Membrane</keyword>
<dbReference type="InterPro" id="IPR050475">
    <property type="entry name" value="Prenyltransferase_related"/>
</dbReference>
<evidence type="ECO:0000256" key="2">
    <source>
        <dbReference type="ARBA" id="ARBA00022692"/>
    </source>
</evidence>
<organism evidence="6 7">
    <name type="scientific">Deinococcus cellulosilyticus (strain DSM 18568 / NBRC 106333 / KACC 11606 / 5516J-15)</name>
    <dbReference type="NCBI Taxonomy" id="1223518"/>
    <lineage>
        <taxon>Bacteria</taxon>
        <taxon>Thermotogati</taxon>
        <taxon>Deinococcota</taxon>
        <taxon>Deinococci</taxon>
        <taxon>Deinococcales</taxon>
        <taxon>Deinococcaceae</taxon>
        <taxon>Deinococcus</taxon>
    </lineage>
</organism>
<comment type="caution">
    <text evidence="6">The sequence shown here is derived from an EMBL/GenBank/DDBJ whole genome shotgun (WGS) entry which is preliminary data.</text>
</comment>
<feature type="transmembrane region" description="Helical" evidence="5">
    <location>
        <begin position="140"/>
        <end position="157"/>
    </location>
</feature>
<dbReference type="RefSeq" id="WP_222594783.1">
    <property type="nucleotide sequence ID" value="NZ_BJXB01000014.1"/>
</dbReference>
<keyword evidence="6" id="KW-0808">Transferase</keyword>
<name>A0A511N5A4_DEIC1</name>
<evidence type="ECO:0000313" key="7">
    <source>
        <dbReference type="Proteomes" id="UP000321306"/>
    </source>
</evidence>
<evidence type="ECO:0000256" key="4">
    <source>
        <dbReference type="ARBA" id="ARBA00023136"/>
    </source>
</evidence>
<sequence length="279" mass="31512">MKLLHLFWVSRPALWINTLGVAVTGLWLGGHLYTLDLRFWWVMLWLTLPFNLLIYGINDIYDQAEDALNPRKGGLQGARIYPEDVKLILWAVVLLNVPFVVYFCFVLPWQALLWMLFYALIFVAYSARPIRFKARPYLDAISNAAYAFPMAFVPLLMGSEVPWWALCGTMAWSVGKQAFDAIQDIPHDRKVGIVNTAVKLGVEGTMFWSAAWYTVAFLCFGQLSLLVALAVMLVNGRLLYKLHLNPTPAQARKLYPSSMLSPLWIGTVAGVLLVASLVR</sequence>
<reference evidence="6 7" key="1">
    <citation type="submission" date="2019-07" db="EMBL/GenBank/DDBJ databases">
        <title>Whole genome shotgun sequence of Deinococcus cellulosilyticus NBRC 106333.</title>
        <authorList>
            <person name="Hosoyama A."/>
            <person name="Uohara A."/>
            <person name="Ohji S."/>
            <person name="Ichikawa N."/>
        </authorList>
    </citation>
    <scope>NUCLEOTIDE SEQUENCE [LARGE SCALE GENOMIC DNA]</scope>
    <source>
        <strain evidence="6 7">NBRC 106333</strain>
    </source>
</reference>
<dbReference type="GO" id="GO:0016765">
    <property type="term" value="F:transferase activity, transferring alkyl or aryl (other than methyl) groups"/>
    <property type="evidence" value="ECO:0007669"/>
    <property type="project" value="InterPro"/>
</dbReference>
<protein>
    <submittedName>
        <fullName evidence="6">Prenyltransferase</fullName>
    </submittedName>
</protein>
<feature type="transmembrane region" description="Helical" evidence="5">
    <location>
        <begin position="39"/>
        <end position="57"/>
    </location>
</feature>
<dbReference type="CDD" id="cd13966">
    <property type="entry name" value="PT_UbiA_4"/>
    <property type="match status" value="1"/>
</dbReference>
<proteinExistence type="predicted"/>
<gene>
    <name evidence="6" type="primary">ubiA</name>
    <name evidence="6" type="ORF">DC3_33030</name>
</gene>
<dbReference type="Gene3D" id="1.10.357.140">
    <property type="entry name" value="UbiA prenyltransferase"/>
    <property type="match status" value="1"/>
</dbReference>
<dbReference type="Proteomes" id="UP000321306">
    <property type="component" value="Unassembled WGS sequence"/>
</dbReference>
<accession>A0A511N5A4</accession>
<keyword evidence="7" id="KW-1185">Reference proteome</keyword>
<evidence type="ECO:0000256" key="1">
    <source>
        <dbReference type="ARBA" id="ARBA00004141"/>
    </source>
</evidence>
<evidence type="ECO:0000313" key="6">
    <source>
        <dbReference type="EMBL" id="GEM47668.1"/>
    </source>
</evidence>
<dbReference type="EMBL" id="BJXB01000014">
    <property type="protein sequence ID" value="GEM47668.1"/>
    <property type="molecule type" value="Genomic_DNA"/>
</dbReference>
<feature type="transmembrane region" description="Helical" evidence="5">
    <location>
        <begin position="87"/>
        <end position="105"/>
    </location>
</feature>
<feature type="transmembrane region" description="Helical" evidence="5">
    <location>
        <begin position="210"/>
        <end position="234"/>
    </location>
</feature>
<dbReference type="NCBIfam" id="NF010119">
    <property type="entry name" value="PRK13595.1"/>
    <property type="match status" value="1"/>
</dbReference>
<feature type="transmembrane region" description="Helical" evidence="5">
    <location>
        <begin position="111"/>
        <end position="128"/>
    </location>
</feature>
<dbReference type="AlphaFoldDB" id="A0A511N5A4"/>
<keyword evidence="3 5" id="KW-1133">Transmembrane helix</keyword>
<feature type="transmembrane region" description="Helical" evidence="5">
    <location>
        <begin position="12"/>
        <end position="33"/>
    </location>
</feature>
<evidence type="ECO:0000256" key="3">
    <source>
        <dbReference type="ARBA" id="ARBA00022989"/>
    </source>
</evidence>
<dbReference type="Pfam" id="PF01040">
    <property type="entry name" value="UbiA"/>
    <property type="match status" value="1"/>
</dbReference>
<keyword evidence="2 5" id="KW-0812">Transmembrane</keyword>
<dbReference type="PANTHER" id="PTHR42723:SF1">
    <property type="entry name" value="CHLOROPHYLL SYNTHASE, CHLOROPLASTIC"/>
    <property type="match status" value="1"/>
</dbReference>
<dbReference type="Gene3D" id="1.20.120.1780">
    <property type="entry name" value="UbiA prenyltransferase"/>
    <property type="match status" value="1"/>
</dbReference>
<comment type="subcellular location">
    <subcellularLocation>
        <location evidence="1">Membrane</location>
        <topology evidence="1">Multi-pass membrane protein</topology>
    </subcellularLocation>
</comment>
<evidence type="ECO:0000256" key="5">
    <source>
        <dbReference type="SAM" id="Phobius"/>
    </source>
</evidence>
<dbReference type="GO" id="GO:0016020">
    <property type="term" value="C:membrane"/>
    <property type="evidence" value="ECO:0007669"/>
    <property type="project" value="UniProtKB-SubCell"/>
</dbReference>
<dbReference type="InterPro" id="IPR044878">
    <property type="entry name" value="UbiA_sf"/>
</dbReference>
<feature type="transmembrane region" description="Helical" evidence="5">
    <location>
        <begin position="254"/>
        <end position="278"/>
    </location>
</feature>
<dbReference type="InterPro" id="IPR000537">
    <property type="entry name" value="UbiA_prenyltransferase"/>
</dbReference>